<proteinExistence type="predicted"/>
<dbReference type="EMBL" id="FNHB01000004">
    <property type="protein sequence ID" value="SDM35723.1"/>
    <property type="molecule type" value="Genomic_DNA"/>
</dbReference>
<keyword evidence="2" id="KW-1185">Reference proteome</keyword>
<accession>A0A1G9SJQ5</accession>
<dbReference type="RefSeq" id="WP_217636876.1">
    <property type="nucleotide sequence ID" value="NZ_FNHB01000004.1"/>
</dbReference>
<evidence type="ECO:0000313" key="2">
    <source>
        <dbReference type="Proteomes" id="UP000214880"/>
    </source>
</evidence>
<name>A0A1G9SJQ5_9FIRM</name>
<evidence type="ECO:0000313" key="1">
    <source>
        <dbReference type="EMBL" id="SDM35723.1"/>
    </source>
</evidence>
<protein>
    <recommendedName>
        <fullName evidence="3">HEPN domain-containing protein</fullName>
    </recommendedName>
</protein>
<dbReference type="SUPFAM" id="SSF81593">
    <property type="entry name" value="Nucleotidyltransferase substrate binding subunit/domain"/>
    <property type="match status" value="1"/>
</dbReference>
<organism evidence="1 2">
    <name type="scientific">Dendrosporobacter quercicolus</name>
    <dbReference type="NCBI Taxonomy" id="146817"/>
    <lineage>
        <taxon>Bacteria</taxon>
        <taxon>Bacillati</taxon>
        <taxon>Bacillota</taxon>
        <taxon>Negativicutes</taxon>
        <taxon>Selenomonadales</taxon>
        <taxon>Sporomusaceae</taxon>
        <taxon>Dendrosporobacter</taxon>
    </lineage>
</organism>
<evidence type="ECO:0008006" key="3">
    <source>
        <dbReference type="Google" id="ProtNLM"/>
    </source>
</evidence>
<dbReference type="Proteomes" id="UP000214880">
    <property type="component" value="Unassembled WGS sequence"/>
</dbReference>
<sequence length="137" mass="15264">MMDTKEIDLAAFEENYRSAIMYHHRAEQFLAEGQCSSVVFNVASVALENYLIALCDLYGIEPGNHNYVCLMDAVETIIDVPPALNEEIRSLDLIFGICSLENYHHGTPEPSDSGRVLAMCGEVRNLFDPIRLAAVRA</sequence>
<reference evidence="1 2" key="1">
    <citation type="submission" date="2016-10" db="EMBL/GenBank/DDBJ databases">
        <authorList>
            <person name="de Groot N.N."/>
        </authorList>
    </citation>
    <scope>NUCLEOTIDE SEQUENCE [LARGE SCALE GENOMIC DNA]</scope>
    <source>
        <strain evidence="1 2">DSM 1736</strain>
    </source>
</reference>
<dbReference type="STRING" id="146817.SAMN04488502_10439"/>
<gene>
    <name evidence="1" type="ORF">SAMN04488502_10439</name>
</gene>
<dbReference type="AlphaFoldDB" id="A0A1G9SJQ5"/>